<gene>
    <name evidence="1" type="ORF">HYH02_011269</name>
</gene>
<dbReference type="Gene3D" id="1.25.10.10">
    <property type="entry name" value="Leucine-rich Repeat Variant"/>
    <property type="match status" value="1"/>
</dbReference>
<keyword evidence="2" id="KW-1185">Reference proteome</keyword>
<protein>
    <submittedName>
        <fullName evidence="1">Uncharacterized protein</fullName>
    </submittedName>
</protein>
<dbReference type="AlphaFoldDB" id="A0A835TH42"/>
<dbReference type="OrthoDB" id="542788at2759"/>
<sequence length="138" mass="14844">MASAAYQVNTELLPVLRHENARMVINTCARLYQIAVCLRDTPECRPVLSNTSLSVAIADLLRSQHSSILQAALCLTDALAALPEVIPQLAATGVLDCLCDILRQNTVNAGATDCGDPLVLLLAERALVTMFLARSQQE</sequence>
<dbReference type="EMBL" id="JAEHOD010000046">
    <property type="protein sequence ID" value="KAG2437630.1"/>
    <property type="molecule type" value="Genomic_DNA"/>
</dbReference>
<dbReference type="Proteomes" id="UP000613740">
    <property type="component" value="Unassembled WGS sequence"/>
</dbReference>
<proteinExistence type="predicted"/>
<name>A0A835TH42_9CHLO</name>
<accession>A0A835TH42</accession>
<organism evidence="1 2">
    <name type="scientific">Chlamydomonas schloesseri</name>
    <dbReference type="NCBI Taxonomy" id="2026947"/>
    <lineage>
        <taxon>Eukaryota</taxon>
        <taxon>Viridiplantae</taxon>
        <taxon>Chlorophyta</taxon>
        <taxon>core chlorophytes</taxon>
        <taxon>Chlorophyceae</taxon>
        <taxon>CS clade</taxon>
        <taxon>Chlamydomonadales</taxon>
        <taxon>Chlamydomonadaceae</taxon>
        <taxon>Chlamydomonas</taxon>
    </lineage>
</organism>
<comment type="caution">
    <text evidence="1">The sequence shown here is derived from an EMBL/GenBank/DDBJ whole genome shotgun (WGS) entry which is preliminary data.</text>
</comment>
<dbReference type="InterPro" id="IPR016024">
    <property type="entry name" value="ARM-type_fold"/>
</dbReference>
<dbReference type="SUPFAM" id="SSF48371">
    <property type="entry name" value="ARM repeat"/>
    <property type="match status" value="1"/>
</dbReference>
<dbReference type="InterPro" id="IPR011989">
    <property type="entry name" value="ARM-like"/>
</dbReference>
<evidence type="ECO:0000313" key="2">
    <source>
        <dbReference type="Proteomes" id="UP000613740"/>
    </source>
</evidence>
<evidence type="ECO:0000313" key="1">
    <source>
        <dbReference type="EMBL" id="KAG2437630.1"/>
    </source>
</evidence>
<reference evidence="1" key="1">
    <citation type="journal article" date="2020" name="bioRxiv">
        <title>Comparative genomics of Chlamydomonas.</title>
        <authorList>
            <person name="Craig R.J."/>
            <person name="Hasan A.R."/>
            <person name="Ness R.W."/>
            <person name="Keightley P.D."/>
        </authorList>
    </citation>
    <scope>NUCLEOTIDE SEQUENCE</scope>
    <source>
        <strain evidence="1">CCAP 11/173</strain>
    </source>
</reference>